<dbReference type="EMBL" id="LAZR01000324">
    <property type="protein sequence ID" value="KKN74524.1"/>
    <property type="molecule type" value="Genomic_DNA"/>
</dbReference>
<proteinExistence type="inferred from homology"/>
<keyword evidence="3" id="KW-0237">DNA synthesis</keyword>
<dbReference type="AlphaFoldDB" id="A0A0F9T5Q3"/>
<keyword evidence="4" id="KW-0547">Nucleotide-binding</keyword>
<comment type="similarity">
    <text evidence="1">Belongs to the ribonucleoside diphosphate reductase class-2 family.</text>
</comment>
<dbReference type="EC" id="1.17.4.1" evidence="2"/>
<reference evidence="7" key="1">
    <citation type="journal article" date="2015" name="Nature">
        <title>Complex archaea that bridge the gap between prokaryotes and eukaryotes.</title>
        <authorList>
            <person name="Spang A."/>
            <person name="Saw J.H."/>
            <person name="Jorgensen S.L."/>
            <person name="Zaremba-Niedzwiedzka K."/>
            <person name="Martijn J."/>
            <person name="Lind A.E."/>
            <person name="van Eijk R."/>
            <person name="Schleper C."/>
            <person name="Guy L."/>
            <person name="Ettema T.J."/>
        </authorList>
    </citation>
    <scope>NUCLEOTIDE SEQUENCE</scope>
</reference>
<evidence type="ECO:0000313" key="7">
    <source>
        <dbReference type="EMBL" id="KKN74524.1"/>
    </source>
</evidence>
<sequence>MTKIERPDVVHGATYTLRWNEGVNDELYYLTINDIIFEGKRHPFEMFLTSKNVTHYAWEVGLSRMVSAVFRRGESVAFVAYELQEVFDPRGAQHVDGEEYKSLLAFIGKTLERHMLDIGYIEAEPEPEKFWLREPPGKPPTPTVEITKTPYDKATLDAIKAKEASGDYLARQHKEDIEDFDVRF</sequence>
<evidence type="ECO:0000256" key="2">
    <source>
        <dbReference type="ARBA" id="ARBA00012274"/>
    </source>
</evidence>
<evidence type="ECO:0000256" key="4">
    <source>
        <dbReference type="ARBA" id="ARBA00022741"/>
    </source>
</evidence>
<gene>
    <name evidence="7" type="ORF">LCGC14_0389410</name>
</gene>
<dbReference type="InterPro" id="IPR024434">
    <property type="entry name" value="TSCPD_dom"/>
</dbReference>
<protein>
    <recommendedName>
        <fullName evidence="2">ribonucleoside-diphosphate reductase</fullName>
        <ecNumber evidence="2">1.17.4.1</ecNumber>
    </recommendedName>
</protein>
<dbReference type="Pfam" id="PF12637">
    <property type="entry name" value="TSCPD"/>
    <property type="match status" value="1"/>
</dbReference>
<comment type="catalytic activity">
    <reaction evidence="5">
        <text>a 2'-deoxyribonucleoside 5'-diphosphate + [thioredoxin]-disulfide + H2O = a ribonucleoside 5'-diphosphate + [thioredoxin]-dithiol</text>
        <dbReference type="Rhea" id="RHEA:23252"/>
        <dbReference type="Rhea" id="RHEA-COMP:10698"/>
        <dbReference type="Rhea" id="RHEA-COMP:10700"/>
        <dbReference type="ChEBI" id="CHEBI:15377"/>
        <dbReference type="ChEBI" id="CHEBI:29950"/>
        <dbReference type="ChEBI" id="CHEBI:50058"/>
        <dbReference type="ChEBI" id="CHEBI:57930"/>
        <dbReference type="ChEBI" id="CHEBI:73316"/>
        <dbReference type="EC" id="1.17.4.1"/>
    </reaction>
</comment>
<evidence type="ECO:0000259" key="6">
    <source>
        <dbReference type="Pfam" id="PF12637"/>
    </source>
</evidence>
<comment type="caution">
    <text evidence="7">The sequence shown here is derived from an EMBL/GenBank/DDBJ whole genome shotgun (WGS) entry which is preliminary data.</text>
</comment>
<organism evidence="7">
    <name type="scientific">marine sediment metagenome</name>
    <dbReference type="NCBI Taxonomy" id="412755"/>
    <lineage>
        <taxon>unclassified sequences</taxon>
        <taxon>metagenomes</taxon>
        <taxon>ecological metagenomes</taxon>
    </lineage>
</organism>
<dbReference type="GO" id="GO:0004748">
    <property type="term" value="F:ribonucleoside-diphosphate reductase activity, thioredoxin disulfide as acceptor"/>
    <property type="evidence" value="ECO:0007669"/>
    <property type="project" value="UniProtKB-EC"/>
</dbReference>
<accession>A0A0F9T5Q3</accession>
<evidence type="ECO:0000256" key="1">
    <source>
        <dbReference type="ARBA" id="ARBA00007405"/>
    </source>
</evidence>
<dbReference type="GO" id="GO:0000166">
    <property type="term" value="F:nucleotide binding"/>
    <property type="evidence" value="ECO:0007669"/>
    <property type="project" value="UniProtKB-KW"/>
</dbReference>
<name>A0A0F9T5Q3_9ZZZZ</name>
<evidence type="ECO:0000256" key="3">
    <source>
        <dbReference type="ARBA" id="ARBA00022634"/>
    </source>
</evidence>
<dbReference type="GO" id="GO:0071897">
    <property type="term" value="P:DNA biosynthetic process"/>
    <property type="evidence" value="ECO:0007669"/>
    <property type="project" value="UniProtKB-KW"/>
</dbReference>
<feature type="domain" description="TSCPD" evidence="6">
    <location>
        <begin position="21"/>
        <end position="115"/>
    </location>
</feature>
<evidence type="ECO:0000256" key="5">
    <source>
        <dbReference type="ARBA" id="ARBA00047754"/>
    </source>
</evidence>